<keyword evidence="3" id="KW-1185">Reference proteome</keyword>
<evidence type="ECO:0000313" key="3">
    <source>
        <dbReference type="Proteomes" id="UP000076603"/>
    </source>
</evidence>
<sequence>MSIDKEFGDFIIVLLKCFLILIFFGLLLPKVLDYILYYFISKPNVYDNSILVNNIVNKNLDIIYKYITVFNDF</sequence>
<organism evidence="2 3">
    <name type="scientific">Clostridium magnum DSM 2767</name>
    <dbReference type="NCBI Taxonomy" id="1121326"/>
    <lineage>
        <taxon>Bacteria</taxon>
        <taxon>Bacillati</taxon>
        <taxon>Bacillota</taxon>
        <taxon>Clostridia</taxon>
        <taxon>Eubacteriales</taxon>
        <taxon>Clostridiaceae</taxon>
        <taxon>Clostridium</taxon>
    </lineage>
</organism>
<dbReference type="RefSeq" id="WP_066619445.1">
    <property type="nucleotide sequence ID" value="NZ_LWAE01000001.1"/>
</dbReference>
<dbReference type="AlphaFoldDB" id="A0A162USF6"/>
<dbReference type="STRING" id="1121326.CLMAG_12880"/>
<keyword evidence="1" id="KW-1133">Transmembrane helix</keyword>
<dbReference type="EMBL" id="LWAE01000001">
    <property type="protein sequence ID" value="KZL94235.1"/>
    <property type="molecule type" value="Genomic_DNA"/>
</dbReference>
<evidence type="ECO:0000256" key="1">
    <source>
        <dbReference type="SAM" id="Phobius"/>
    </source>
</evidence>
<dbReference type="PATRIC" id="fig|1121326.3.peg.1256"/>
<keyword evidence="1" id="KW-0472">Membrane</keyword>
<evidence type="ECO:0000313" key="2">
    <source>
        <dbReference type="EMBL" id="KZL94235.1"/>
    </source>
</evidence>
<dbReference type="Proteomes" id="UP000076603">
    <property type="component" value="Unassembled WGS sequence"/>
</dbReference>
<name>A0A162USF6_9CLOT</name>
<feature type="transmembrane region" description="Helical" evidence="1">
    <location>
        <begin position="7"/>
        <end position="28"/>
    </location>
</feature>
<protein>
    <submittedName>
        <fullName evidence="2">Uncharacterized protein</fullName>
    </submittedName>
</protein>
<comment type="caution">
    <text evidence="2">The sequence shown here is derived from an EMBL/GenBank/DDBJ whole genome shotgun (WGS) entry which is preliminary data.</text>
</comment>
<proteinExistence type="predicted"/>
<dbReference type="OrthoDB" id="1912466at2"/>
<reference evidence="2 3" key="1">
    <citation type="submission" date="2016-04" db="EMBL/GenBank/DDBJ databases">
        <title>Genome sequence of Clostridium magnum DSM 2767.</title>
        <authorList>
            <person name="Poehlein A."/>
            <person name="Uhlig R."/>
            <person name="Fischer R."/>
            <person name="Bahl H."/>
            <person name="Daniel R."/>
        </authorList>
    </citation>
    <scope>NUCLEOTIDE SEQUENCE [LARGE SCALE GENOMIC DNA]</scope>
    <source>
        <strain evidence="2 3">DSM 2767</strain>
    </source>
</reference>
<gene>
    <name evidence="2" type="ORF">CLMAG_12880</name>
</gene>
<keyword evidence="1" id="KW-0812">Transmembrane</keyword>
<accession>A0A162USF6</accession>